<name>A0ABS5BXT8_9BACT</name>
<sequence>MSIDKSLKRKAGMSRQRCVLTRAERIAKMLENGQFGSDRSPYGLPKTRVQKVALKKKVKKEAAEGDAAPAAGAKAGGKK</sequence>
<evidence type="ECO:0000256" key="1">
    <source>
        <dbReference type="SAM" id="MobiDB-lite"/>
    </source>
</evidence>
<protein>
    <submittedName>
        <fullName evidence="2">Small basic protein</fullName>
    </submittedName>
</protein>
<evidence type="ECO:0000313" key="2">
    <source>
        <dbReference type="EMBL" id="MBP3958212.1"/>
    </source>
</evidence>
<evidence type="ECO:0000313" key="3">
    <source>
        <dbReference type="Proteomes" id="UP000676565"/>
    </source>
</evidence>
<dbReference type="NCBIfam" id="TIGR04137">
    <property type="entry name" value="Chlam_Ver_rRNA"/>
    <property type="match status" value="1"/>
</dbReference>
<reference evidence="2 3" key="1">
    <citation type="submission" date="2021-04" db="EMBL/GenBank/DDBJ databases">
        <authorList>
            <person name="Ivanova A."/>
        </authorList>
    </citation>
    <scope>NUCLEOTIDE SEQUENCE [LARGE SCALE GENOMIC DNA]</scope>
    <source>
        <strain evidence="2 3">G18</strain>
    </source>
</reference>
<dbReference type="Proteomes" id="UP000676565">
    <property type="component" value="Unassembled WGS sequence"/>
</dbReference>
<organism evidence="2 3">
    <name type="scientific">Gemmata palustris</name>
    <dbReference type="NCBI Taxonomy" id="2822762"/>
    <lineage>
        <taxon>Bacteria</taxon>
        <taxon>Pseudomonadati</taxon>
        <taxon>Planctomycetota</taxon>
        <taxon>Planctomycetia</taxon>
        <taxon>Gemmatales</taxon>
        <taxon>Gemmataceae</taxon>
        <taxon>Gemmata</taxon>
    </lineage>
</organism>
<keyword evidence="3" id="KW-1185">Reference proteome</keyword>
<dbReference type="InterPro" id="IPR026405">
    <property type="entry name" value="Chlam/Ver/Plancto_rRNA"/>
</dbReference>
<comment type="caution">
    <text evidence="2">The sequence shown here is derived from an EMBL/GenBank/DDBJ whole genome shotgun (WGS) entry which is preliminary data.</text>
</comment>
<feature type="region of interest" description="Disordered" evidence="1">
    <location>
        <begin position="59"/>
        <end position="79"/>
    </location>
</feature>
<proteinExistence type="predicted"/>
<dbReference type="EMBL" id="JAGKQQ010000001">
    <property type="protein sequence ID" value="MBP3958212.1"/>
    <property type="molecule type" value="Genomic_DNA"/>
</dbReference>
<dbReference type="RefSeq" id="WP_210657981.1">
    <property type="nucleotide sequence ID" value="NZ_JAGKQQ010000001.1"/>
</dbReference>
<accession>A0ABS5BXT8</accession>
<gene>
    <name evidence="2" type="ORF">J8F10_23435</name>
</gene>